<dbReference type="InterPro" id="IPR007321">
    <property type="entry name" value="Transposase_28"/>
</dbReference>
<proteinExistence type="predicted"/>
<dbReference type="EMBL" id="BKCJ010302171">
    <property type="protein sequence ID" value="GEZ62530.1"/>
    <property type="molecule type" value="Genomic_DNA"/>
</dbReference>
<evidence type="ECO:0000259" key="2">
    <source>
        <dbReference type="Pfam" id="PF04195"/>
    </source>
</evidence>
<organism evidence="3">
    <name type="scientific">Tanacetum cinerariifolium</name>
    <name type="common">Dalmatian daisy</name>
    <name type="synonym">Chrysanthemum cinerariifolium</name>
    <dbReference type="NCBI Taxonomy" id="118510"/>
    <lineage>
        <taxon>Eukaryota</taxon>
        <taxon>Viridiplantae</taxon>
        <taxon>Streptophyta</taxon>
        <taxon>Embryophyta</taxon>
        <taxon>Tracheophyta</taxon>
        <taxon>Spermatophyta</taxon>
        <taxon>Magnoliopsida</taxon>
        <taxon>eudicotyledons</taxon>
        <taxon>Gunneridae</taxon>
        <taxon>Pentapetalae</taxon>
        <taxon>asterids</taxon>
        <taxon>campanulids</taxon>
        <taxon>Asterales</taxon>
        <taxon>Asteraceae</taxon>
        <taxon>Asteroideae</taxon>
        <taxon>Anthemideae</taxon>
        <taxon>Anthemidinae</taxon>
        <taxon>Tanacetum</taxon>
    </lineage>
</organism>
<evidence type="ECO:0000313" key="3">
    <source>
        <dbReference type="EMBL" id="GEZ62530.1"/>
    </source>
</evidence>
<gene>
    <name evidence="3" type="ORF">Tci_534503</name>
</gene>
<dbReference type="Pfam" id="PF04195">
    <property type="entry name" value="Transposase_28"/>
    <property type="match status" value="1"/>
</dbReference>
<keyword evidence="1" id="KW-0472">Membrane</keyword>
<accession>A0A699IHM9</accession>
<feature type="domain" description="Transposase (putative) gypsy type" evidence="2">
    <location>
        <begin position="88"/>
        <end position="134"/>
    </location>
</feature>
<reference evidence="3" key="1">
    <citation type="journal article" date="2019" name="Sci. Rep.">
        <title>Draft genome of Tanacetum cinerariifolium, the natural source of mosquito coil.</title>
        <authorList>
            <person name="Yamashiro T."/>
            <person name="Shiraishi A."/>
            <person name="Satake H."/>
            <person name="Nakayama K."/>
        </authorList>
    </citation>
    <scope>NUCLEOTIDE SEQUENCE</scope>
</reference>
<sequence>MSEYMCVECGQKIIPCGGVRVLLFIGKGSLIIVTCRLGLVQWTSAVLWKRSLEAFRPSFCLWTVASWSRLSFDPLCLAIVLLGLSPFMTLPLSSFLVDILRHFRINISQLSVIGAAKISHFEILCRVYEILPTVLPIQFA</sequence>
<evidence type="ECO:0000256" key="1">
    <source>
        <dbReference type="SAM" id="Phobius"/>
    </source>
</evidence>
<keyword evidence="1" id="KW-1133">Transmembrane helix</keyword>
<protein>
    <submittedName>
        <fullName evidence="3">Putative transposase (Putative), gypsy type</fullName>
    </submittedName>
</protein>
<keyword evidence="1" id="KW-0812">Transmembrane</keyword>
<dbReference type="AlphaFoldDB" id="A0A699IHM9"/>
<feature type="transmembrane region" description="Helical" evidence="1">
    <location>
        <begin position="77"/>
        <end position="100"/>
    </location>
</feature>
<feature type="transmembrane region" description="Helical" evidence="1">
    <location>
        <begin position="21"/>
        <end position="42"/>
    </location>
</feature>
<name>A0A699IHM9_TANCI</name>
<comment type="caution">
    <text evidence="3">The sequence shown here is derived from an EMBL/GenBank/DDBJ whole genome shotgun (WGS) entry which is preliminary data.</text>
</comment>